<name>A0ABW9UDW4_9BACL</name>
<evidence type="ECO:0000256" key="1">
    <source>
        <dbReference type="SAM" id="MobiDB-lite"/>
    </source>
</evidence>
<reference evidence="2 3" key="1">
    <citation type="submission" date="2019-12" db="EMBL/GenBank/DDBJ databases">
        <authorList>
            <person name="Huq M.A."/>
        </authorList>
    </citation>
    <scope>NUCLEOTIDE SEQUENCE [LARGE SCALE GENOMIC DNA]</scope>
    <source>
        <strain evidence="2 3">MAH-34</strain>
    </source>
</reference>
<dbReference type="Pfam" id="PF13072">
    <property type="entry name" value="MciZ"/>
    <property type="match status" value="1"/>
</dbReference>
<dbReference type="Proteomes" id="UP000467637">
    <property type="component" value="Unassembled WGS sequence"/>
</dbReference>
<protein>
    <submittedName>
        <fullName evidence="2">Z-ring formation inhibitor MciZ</fullName>
    </submittedName>
</protein>
<dbReference type="EMBL" id="WSEM01000015">
    <property type="protein sequence ID" value="MVQ36030.1"/>
    <property type="molecule type" value="Genomic_DNA"/>
</dbReference>
<accession>A0ABW9UDW4</accession>
<proteinExistence type="predicted"/>
<sequence length="83" mass="9677">MHIDHYIKFQPEKRKIDMKSYIAEKQIRLVGKAWEIKRQLELMVQQGGPNITLIDYAAGLHNPPQRTRLGNKQDPAIIPFPSR</sequence>
<evidence type="ECO:0000313" key="3">
    <source>
        <dbReference type="Proteomes" id="UP000467637"/>
    </source>
</evidence>
<keyword evidence="3" id="KW-1185">Reference proteome</keyword>
<evidence type="ECO:0000313" key="2">
    <source>
        <dbReference type="EMBL" id="MVQ36030.1"/>
    </source>
</evidence>
<dbReference type="InterPro" id="IPR025177">
    <property type="entry name" value="MciZ"/>
</dbReference>
<comment type="caution">
    <text evidence="2">The sequence shown here is derived from an EMBL/GenBank/DDBJ whole genome shotgun (WGS) entry which is preliminary data.</text>
</comment>
<feature type="region of interest" description="Disordered" evidence="1">
    <location>
        <begin position="64"/>
        <end position="83"/>
    </location>
</feature>
<organism evidence="2 3">
    <name type="scientific">Paenibacillus anseongense</name>
    <dbReference type="NCBI Taxonomy" id="2682845"/>
    <lineage>
        <taxon>Bacteria</taxon>
        <taxon>Bacillati</taxon>
        <taxon>Bacillota</taxon>
        <taxon>Bacilli</taxon>
        <taxon>Bacillales</taxon>
        <taxon>Paenibacillaceae</taxon>
        <taxon>Paenibacillus</taxon>
    </lineage>
</organism>
<gene>
    <name evidence="2" type="primary">mciZ</name>
    <name evidence="2" type="ORF">GON05_15525</name>
</gene>